<accession>A0A2M3ZST1</accession>
<evidence type="ECO:0000256" key="1">
    <source>
        <dbReference type="SAM" id="SignalP"/>
    </source>
</evidence>
<sequence length="70" mass="8000">MLWLWLMRNVMYSRMSFCSDSLLVHASRLIFVYGNPLVNSSICVRIVAITFSQDGKCSLIRCRNDAIVSP</sequence>
<proteinExistence type="predicted"/>
<name>A0A2M3ZST1_9DIPT</name>
<feature type="chain" id="PRO_5014992671" evidence="1">
    <location>
        <begin position="19"/>
        <end position="70"/>
    </location>
</feature>
<dbReference type="EMBL" id="GGFM01010804">
    <property type="protein sequence ID" value="MBW31555.1"/>
    <property type="molecule type" value="Transcribed_RNA"/>
</dbReference>
<protein>
    <submittedName>
        <fullName evidence="2">Putative secreted peptide</fullName>
    </submittedName>
</protein>
<dbReference type="AlphaFoldDB" id="A0A2M3ZST1"/>
<organism evidence="2">
    <name type="scientific">Anopheles braziliensis</name>
    <dbReference type="NCBI Taxonomy" id="58242"/>
    <lineage>
        <taxon>Eukaryota</taxon>
        <taxon>Metazoa</taxon>
        <taxon>Ecdysozoa</taxon>
        <taxon>Arthropoda</taxon>
        <taxon>Hexapoda</taxon>
        <taxon>Insecta</taxon>
        <taxon>Pterygota</taxon>
        <taxon>Neoptera</taxon>
        <taxon>Endopterygota</taxon>
        <taxon>Diptera</taxon>
        <taxon>Nematocera</taxon>
        <taxon>Culicoidea</taxon>
        <taxon>Culicidae</taxon>
        <taxon>Anophelinae</taxon>
        <taxon>Anopheles</taxon>
    </lineage>
</organism>
<keyword evidence="1" id="KW-0732">Signal</keyword>
<feature type="signal peptide" evidence="1">
    <location>
        <begin position="1"/>
        <end position="18"/>
    </location>
</feature>
<reference evidence="2" key="1">
    <citation type="submission" date="2018-01" db="EMBL/GenBank/DDBJ databases">
        <title>An insight into the sialome of Amazonian anophelines.</title>
        <authorList>
            <person name="Ribeiro J.M."/>
            <person name="Scarpassa V."/>
            <person name="Calvo E."/>
        </authorList>
    </citation>
    <scope>NUCLEOTIDE SEQUENCE</scope>
    <source>
        <tissue evidence="2">Salivary glands</tissue>
    </source>
</reference>
<evidence type="ECO:0000313" key="2">
    <source>
        <dbReference type="EMBL" id="MBW31555.1"/>
    </source>
</evidence>